<dbReference type="PANTHER" id="PTHR45872">
    <property type="entry name" value="RHO GUANINE NUCLEOTIDE EXCHANGE FACTOR 2, ISOFORM D"/>
    <property type="match status" value="1"/>
</dbReference>
<feature type="region of interest" description="Disordered" evidence="1">
    <location>
        <begin position="235"/>
        <end position="294"/>
    </location>
</feature>
<evidence type="ECO:0000256" key="1">
    <source>
        <dbReference type="SAM" id="MobiDB-lite"/>
    </source>
</evidence>
<organism evidence="2 3">
    <name type="scientific">Tigriopus californicus</name>
    <name type="common">Marine copepod</name>
    <dbReference type="NCBI Taxonomy" id="6832"/>
    <lineage>
        <taxon>Eukaryota</taxon>
        <taxon>Metazoa</taxon>
        <taxon>Ecdysozoa</taxon>
        <taxon>Arthropoda</taxon>
        <taxon>Crustacea</taxon>
        <taxon>Multicrustacea</taxon>
        <taxon>Hexanauplia</taxon>
        <taxon>Copepoda</taxon>
        <taxon>Harpacticoida</taxon>
        <taxon>Harpacticidae</taxon>
        <taxon>Tigriopus</taxon>
    </lineage>
</organism>
<dbReference type="GO" id="GO:0007186">
    <property type="term" value="P:G protein-coupled receptor signaling pathway"/>
    <property type="evidence" value="ECO:0007669"/>
    <property type="project" value="TreeGrafter"/>
</dbReference>
<gene>
    <name evidence="2" type="ORF">TCAL_06100</name>
</gene>
<dbReference type="GO" id="GO:0005085">
    <property type="term" value="F:guanyl-nucleotide exchange factor activity"/>
    <property type="evidence" value="ECO:0007669"/>
    <property type="project" value="TreeGrafter"/>
</dbReference>
<dbReference type="EMBL" id="VCGU01000008">
    <property type="protein sequence ID" value="TRY71513.1"/>
    <property type="molecule type" value="Genomic_DNA"/>
</dbReference>
<keyword evidence="3" id="KW-1185">Reference proteome</keyword>
<feature type="compositionally biased region" description="Low complexity" evidence="1">
    <location>
        <begin position="235"/>
        <end position="249"/>
    </location>
</feature>
<dbReference type="STRING" id="6832.A0A553P1E5"/>
<feature type="compositionally biased region" description="Low complexity" evidence="1">
    <location>
        <begin position="266"/>
        <end position="285"/>
    </location>
</feature>
<accession>A0A553P1E5</accession>
<dbReference type="OMA" id="GWIFERC"/>
<dbReference type="Proteomes" id="UP000318571">
    <property type="component" value="Chromosome 7"/>
</dbReference>
<feature type="compositionally biased region" description="Low complexity" evidence="1">
    <location>
        <begin position="345"/>
        <end position="359"/>
    </location>
</feature>
<evidence type="ECO:0000313" key="3">
    <source>
        <dbReference type="Proteomes" id="UP000318571"/>
    </source>
</evidence>
<feature type="compositionally biased region" description="Basic and acidic residues" evidence="1">
    <location>
        <begin position="14"/>
        <end position="26"/>
    </location>
</feature>
<feature type="region of interest" description="Disordered" evidence="1">
    <location>
        <begin position="1"/>
        <end position="107"/>
    </location>
</feature>
<reference evidence="2 3" key="1">
    <citation type="journal article" date="2018" name="Nat. Ecol. Evol.">
        <title>Genomic signatures of mitonuclear coevolution across populations of Tigriopus californicus.</title>
        <authorList>
            <person name="Barreto F.S."/>
            <person name="Watson E.T."/>
            <person name="Lima T.G."/>
            <person name="Willett C.S."/>
            <person name="Edmands S."/>
            <person name="Li W."/>
            <person name="Burton R.S."/>
        </authorList>
    </citation>
    <scope>NUCLEOTIDE SEQUENCE [LARGE SCALE GENOMIC DNA]</scope>
    <source>
        <strain evidence="2 3">San Diego</strain>
    </source>
</reference>
<feature type="compositionally biased region" description="Polar residues" evidence="1">
    <location>
        <begin position="89"/>
        <end position="104"/>
    </location>
</feature>
<evidence type="ECO:0000313" key="2">
    <source>
        <dbReference type="EMBL" id="TRY71513.1"/>
    </source>
</evidence>
<feature type="compositionally biased region" description="Polar residues" evidence="1">
    <location>
        <begin position="27"/>
        <end position="43"/>
    </location>
</feature>
<name>A0A553P1E5_TIGCA</name>
<dbReference type="GO" id="GO:0005737">
    <property type="term" value="C:cytoplasm"/>
    <property type="evidence" value="ECO:0007669"/>
    <property type="project" value="TreeGrafter"/>
</dbReference>
<feature type="compositionally biased region" description="Gly residues" evidence="1">
    <location>
        <begin position="50"/>
        <end position="59"/>
    </location>
</feature>
<dbReference type="GO" id="GO:0001664">
    <property type="term" value="F:G protein-coupled receptor binding"/>
    <property type="evidence" value="ECO:0007669"/>
    <property type="project" value="TreeGrafter"/>
</dbReference>
<feature type="region of interest" description="Disordered" evidence="1">
    <location>
        <begin position="342"/>
        <end position="391"/>
    </location>
</feature>
<feature type="non-terminal residue" evidence="2">
    <location>
        <position position="391"/>
    </location>
</feature>
<feature type="compositionally biased region" description="Basic and acidic residues" evidence="1">
    <location>
        <begin position="64"/>
        <end position="87"/>
    </location>
</feature>
<dbReference type="PANTHER" id="PTHR45872:SF2">
    <property type="entry name" value="RHO GUANINE NUCLEOTIDE EXCHANGE FACTOR 2, ISOFORM D"/>
    <property type="match status" value="1"/>
</dbReference>
<sequence>WFKHITEATNAFNSRDESQRASDRSGSDLSSQNGPLDGSSQAGAANDLVGGPGYEGGKASGRSESFKSAKHESDRDSNEDSVSKKTGDGNVNQSNDPANSSSSGQRKRLQRVEILKIAEPCPLIDPSQVVVTQGEIFMAEPILTPIEKLRRKDLEVARALEEKKQLLAEILNVPTEHFDDIADIASSQPSHDKDAREVLLAALAQAKSLCDLVNQILNMNDEDRMVLGSEVSLNSSYTRNTSSSSSSTREQQRPLSPTSGISGDVSTAGSGPSSLMSSKLSSSNSTTRQLHPLTGRSAGKLVSISVNLNSQLTTLLGKIQELDEERERMKRELQRSQEQVHAYLSQSTSVRTSSMSAVSPGSRPASFISVEESSGAGDLSEKGTQESGGED</sequence>
<comment type="caution">
    <text evidence="2">The sequence shown here is derived from an EMBL/GenBank/DDBJ whole genome shotgun (WGS) entry which is preliminary data.</text>
</comment>
<proteinExistence type="predicted"/>
<dbReference type="AlphaFoldDB" id="A0A553P1E5"/>
<protein>
    <submittedName>
        <fullName evidence="2">Uncharacterized protein</fullName>
    </submittedName>
</protein>
<feature type="non-terminal residue" evidence="2">
    <location>
        <position position="1"/>
    </location>
</feature>
<feature type="compositionally biased region" description="Polar residues" evidence="1">
    <location>
        <begin position="253"/>
        <end position="265"/>
    </location>
</feature>